<evidence type="ECO:0000313" key="9">
    <source>
        <dbReference type="EMBL" id="MCB8883341.1"/>
    </source>
</evidence>
<dbReference type="InterPro" id="IPR042242">
    <property type="entry name" value="RecO_C"/>
</dbReference>
<keyword evidence="3 7" id="KW-0227">DNA damage</keyword>
<reference evidence="9 10" key="1">
    <citation type="journal article" date="2021" name="Microorganisms">
        <title>Acidisoma silvae sp. nov. and Acidisomacellulosilytica sp. nov., Two Acidophilic Bacteria Isolated from Decaying Wood, Hydrolyzing Cellulose and Producing Poly-3-hydroxybutyrate.</title>
        <authorList>
            <person name="Mieszkin S."/>
            <person name="Pouder E."/>
            <person name="Uroz S."/>
            <person name="Simon-Colin C."/>
            <person name="Alain K."/>
        </authorList>
    </citation>
    <scope>NUCLEOTIDE SEQUENCE [LARGE SCALE GENOMIC DNA]</scope>
    <source>
        <strain evidence="9 10">HW T5.17</strain>
    </source>
</reference>
<dbReference type="SUPFAM" id="SSF50249">
    <property type="entry name" value="Nucleic acid-binding proteins"/>
    <property type="match status" value="1"/>
</dbReference>
<keyword evidence="10" id="KW-1185">Reference proteome</keyword>
<comment type="function">
    <text evidence="7">Involved in DNA repair and RecF pathway recombination.</text>
</comment>
<evidence type="ECO:0000259" key="8">
    <source>
        <dbReference type="Pfam" id="PF11967"/>
    </source>
</evidence>
<keyword evidence="4 7" id="KW-0233">DNA recombination</keyword>
<dbReference type="AlphaFoldDB" id="A0A963Z6A2"/>
<evidence type="ECO:0000256" key="6">
    <source>
        <dbReference type="ARBA" id="ARBA00033409"/>
    </source>
</evidence>
<dbReference type="InterPro" id="IPR003717">
    <property type="entry name" value="RecO"/>
</dbReference>
<gene>
    <name evidence="7 9" type="primary">recO</name>
    <name evidence="9" type="ORF">ACELLULO517_24035</name>
</gene>
<accession>A0A963Z6A2</accession>
<dbReference type="Proteomes" id="UP000721844">
    <property type="component" value="Unassembled WGS sequence"/>
</dbReference>
<name>A0A963Z6A2_9PROT</name>
<dbReference type="NCBIfam" id="TIGR00613">
    <property type="entry name" value="reco"/>
    <property type="match status" value="1"/>
</dbReference>
<evidence type="ECO:0000256" key="4">
    <source>
        <dbReference type="ARBA" id="ARBA00023172"/>
    </source>
</evidence>
<dbReference type="Gene3D" id="1.20.1440.120">
    <property type="entry name" value="Recombination protein O, C-terminal domain"/>
    <property type="match status" value="1"/>
</dbReference>
<sequence>MAEWEEPGIVLNVRAYGEADLIVSSFTAGQGLHKGLVRGGASRRQVALWQSGNLVALRWVGRLPEQLGHLSGEMVQAMAPGAMDDALSLALLRAACATAAGALPEREPHAASFSALLNLLPRIAAQLASPADLARFELTLLTDLGYGLDLSSCAVTGATQGLAFVSPRTGRAVTVEAAGAWAGKLLPLPAFLRPGANMAGEEPAEWRDALRLTGHFLERDAFGHHHQPLPEARRHLYQMIETLADTADANRSAG</sequence>
<evidence type="ECO:0000256" key="7">
    <source>
        <dbReference type="HAMAP-Rule" id="MF_00201"/>
    </source>
</evidence>
<dbReference type="InterPro" id="IPR037278">
    <property type="entry name" value="ARFGAP/RecO"/>
</dbReference>
<dbReference type="GO" id="GO:0043590">
    <property type="term" value="C:bacterial nucleoid"/>
    <property type="evidence" value="ECO:0007669"/>
    <property type="project" value="TreeGrafter"/>
</dbReference>
<evidence type="ECO:0000256" key="1">
    <source>
        <dbReference type="ARBA" id="ARBA00007452"/>
    </source>
</evidence>
<dbReference type="Pfam" id="PF02565">
    <property type="entry name" value="RecO_C"/>
    <property type="match status" value="1"/>
</dbReference>
<dbReference type="Pfam" id="PF11967">
    <property type="entry name" value="RecO_N"/>
    <property type="match status" value="1"/>
</dbReference>
<evidence type="ECO:0000313" key="10">
    <source>
        <dbReference type="Proteomes" id="UP000721844"/>
    </source>
</evidence>
<comment type="similarity">
    <text evidence="1 7">Belongs to the RecO family.</text>
</comment>
<dbReference type="HAMAP" id="MF_00201">
    <property type="entry name" value="RecO"/>
    <property type="match status" value="1"/>
</dbReference>
<dbReference type="InterPro" id="IPR022572">
    <property type="entry name" value="DNA_rep/recomb_RecO_N"/>
</dbReference>
<dbReference type="GO" id="GO:0006302">
    <property type="term" value="P:double-strand break repair"/>
    <property type="evidence" value="ECO:0007669"/>
    <property type="project" value="TreeGrafter"/>
</dbReference>
<feature type="domain" description="DNA replication/recombination mediator RecO N-terminal" evidence="8">
    <location>
        <begin position="1"/>
        <end position="76"/>
    </location>
</feature>
<proteinExistence type="inferred from homology"/>
<dbReference type="PANTHER" id="PTHR33991">
    <property type="entry name" value="DNA REPAIR PROTEIN RECO"/>
    <property type="match status" value="1"/>
</dbReference>
<protein>
    <recommendedName>
        <fullName evidence="2 7">DNA repair protein RecO</fullName>
    </recommendedName>
    <alternativeName>
        <fullName evidence="6 7">Recombination protein O</fullName>
    </alternativeName>
</protein>
<evidence type="ECO:0000256" key="5">
    <source>
        <dbReference type="ARBA" id="ARBA00023204"/>
    </source>
</evidence>
<keyword evidence="5 7" id="KW-0234">DNA repair</keyword>
<dbReference type="SUPFAM" id="SSF57863">
    <property type="entry name" value="ArfGap/RecO-like zinc finger"/>
    <property type="match status" value="1"/>
</dbReference>
<evidence type="ECO:0000256" key="2">
    <source>
        <dbReference type="ARBA" id="ARBA00021310"/>
    </source>
</evidence>
<dbReference type="Gene3D" id="2.40.50.140">
    <property type="entry name" value="Nucleic acid-binding proteins"/>
    <property type="match status" value="1"/>
</dbReference>
<dbReference type="RefSeq" id="WP_227309993.1">
    <property type="nucleotide sequence ID" value="NZ_JAESVA010000012.1"/>
</dbReference>
<dbReference type="PANTHER" id="PTHR33991:SF1">
    <property type="entry name" value="DNA REPAIR PROTEIN RECO"/>
    <property type="match status" value="1"/>
</dbReference>
<dbReference type="EMBL" id="JAESVA010000012">
    <property type="protein sequence ID" value="MCB8883341.1"/>
    <property type="molecule type" value="Genomic_DNA"/>
</dbReference>
<dbReference type="GO" id="GO:0006310">
    <property type="term" value="P:DNA recombination"/>
    <property type="evidence" value="ECO:0007669"/>
    <property type="project" value="UniProtKB-UniRule"/>
</dbReference>
<dbReference type="InterPro" id="IPR012340">
    <property type="entry name" value="NA-bd_OB-fold"/>
</dbReference>
<evidence type="ECO:0000256" key="3">
    <source>
        <dbReference type="ARBA" id="ARBA00022763"/>
    </source>
</evidence>
<organism evidence="9 10">
    <name type="scientific">Acidisoma cellulosilyticum</name>
    <dbReference type="NCBI Taxonomy" id="2802395"/>
    <lineage>
        <taxon>Bacteria</taxon>
        <taxon>Pseudomonadati</taxon>
        <taxon>Pseudomonadota</taxon>
        <taxon>Alphaproteobacteria</taxon>
        <taxon>Acetobacterales</taxon>
        <taxon>Acidocellaceae</taxon>
        <taxon>Acidisoma</taxon>
    </lineage>
</organism>
<comment type="caution">
    <text evidence="9">The sequence shown here is derived from an EMBL/GenBank/DDBJ whole genome shotgun (WGS) entry which is preliminary data.</text>
</comment>